<comment type="caution">
    <text evidence="14">The sequence shown here is derived from an EMBL/GenBank/DDBJ whole genome shotgun (WGS) entry which is preliminary data.</text>
</comment>
<dbReference type="Gene3D" id="2.30.30.280">
    <property type="entry name" value="Adenine nucleotide alpha hydrolases-like domains"/>
    <property type="match status" value="1"/>
</dbReference>
<dbReference type="InterPro" id="IPR046885">
    <property type="entry name" value="MnmA-like_C"/>
</dbReference>
<reference evidence="14 15" key="1">
    <citation type="submission" date="2016-02" db="EMBL/GenBank/DDBJ databases">
        <authorList>
            <person name="Wen L."/>
            <person name="He K."/>
            <person name="Yang H."/>
        </authorList>
    </citation>
    <scope>NUCLEOTIDE SEQUENCE [LARGE SCALE GENOMIC DNA]</scope>
    <source>
        <strain evidence="14 15">MJR8628A</strain>
    </source>
</reference>
<dbReference type="NCBIfam" id="NF001138">
    <property type="entry name" value="PRK00143.1"/>
    <property type="match status" value="1"/>
</dbReference>
<dbReference type="GO" id="GO:0008168">
    <property type="term" value="F:methyltransferase activity"/>
    <property type="evidence" value="ECO:0007669"/>
    <property type="project" value="UniProtKB-KW"/>
</dbReference>
<dbReference type="FunFam" id="2.30.30.280:FF:000001">
    <property type="entry name" value="tRNA-specific 2-thiouridylase MnmA"/>
    <property type="match status" value="1"/>
</dbReference>
<name>A0A135YYH8_9FIRM</name>
<feature type="site" description="Interaction with tRNA" evidence="11">
    <location>
        <position position="122"/>
    </location>
</feature>
<dbReference type="EMBL" id="LSQZ01000008">
    <property type="protein sequence ID" value="KXI14410.1"/>
    <property type="molecule type" value="Genomic_DNA"/>
</dbReference>
<keyword evidence="3 11" id="KW-0808">Transferase</keyword>
<dbReference type="Pfam" id="PF20258">
    <property type="entry name" value="tRNA_Me_trans_C"/>
    <property type="match status" value="1"/>
</dbReference>
<dbReference type="Proteomes" id="UP000070326">
    <property type="component" value="Unassembled WGS sequence"/>
</dbReference>
<accession>A0A135YYH8</accession>
<keyword evidence="2 11" id="KW-0820">tRNA-binding</keyword>
<evidence type="ECO:0000313" key="15">
    <source>
        <dbReference type="Proteomes" id="UP000070326"/>
    </source>
</evidence>
<dbReference type="SUPFAM" id="SSF52402">
    <property type="entry name" value="Adenine nucleotide alpha hydrolases-like"/>
    <property type="match status" value="1"/>
</dbReference>
<dbReference type="RefSeq" id="WP_002846268.1">
    <property type="nucleotide sequence ID" value="NZ_CAMPYD010000009.1"/>
</dbReference>
<feature type="domain" description="tRNA-specific 2-thiouridylase MnmA-like C-terminal" evidence="12">
    <location>
        <begin position="275"/>
        <end position="352"/>
    </location>
</feature>
<dbReference type="InterPro" id="IPR023382">
    <property type="entry name" value="MnmA-like_central_sf"/>
</dbReference>
<gene>
    <name evidence="11" type="primary">mnmA</name>
    <name evidence="14" type="ORF">HMPREF3195_00219</name>
</gene>
<feature type="active site" description="Nucleophile" evidence="11">
    <location>
        <position position="97"/>
    </location>
</feature>
<feature type="binding site" evidence="11">
    <location>
        <position position="39"/>
    </location>
    <ligand>
        <name>ATP</name>
        <dbReference type="ChEBI" id="CHEBI:30616"/>
    </ligand>
</feature>
<evidence type="ECO:0000256" key="8">
    <source>
        <dbReference type="ARBA" id="ARBA00023157"/>
    </source>
</evidence>
<dbReference type="eggNOG" id="COG0482">
    <property type="taxonomic scope" value="Bacteria"/>
</dbReference>
<dbReference type="GO" id="GO:0103016">
    <property type="term" value="F:tRNA-uridine 2-sulfurtransferase activity"/>
    <property type="evidence" value="ECO:0007669"/>
    <property type="project" value="UniProtKB-EC"/>
</dbReference>
<dbReference type="HAMAP" id="MF_00144">
    <property type="entry name" value="tRNA_thiouridyl_MnmA"/>
    <property type="match status" value="1"/>
</dbReference>
<evidence type="ECO:0000256" key="11">
    <source>
        <dbReference type="HAMAP-Rule" id="MF_00144"/>
    </source>
</evidence>
<evidence type="ECO:0000313" key="14">
    <source>
        <dbReference type="EMBL" id="KXI14410.1"/>
    </source>
</evidence>
<dbReference type="NCBIfam" id="TIGR00420">
    <property type="entry name" value="trmU"/>
    <property type="match status" value="1"/>
</dbReference>
<organism evidence="14 15">
    <name type="scientific">Peptostreptococcus anaerobius</name>
    <dbReference type="NCBI Taxonomy" id="1261"/>
    <lineage>
        <taxon>Bacteria</taxon>
        <taxon>Bacillati</taxon>
        <taxon>Bacillota</taxon>
        <taxon>Clostridia</taxon>
        <taxon>Peptostreptococcales</taxon>
        <taxon>Peptostreptococcaceae</taxon>
        <taxon>Peptostreptococcus</taxon>
    </lineage>
</organism>
<dbReference type="InterPro" id="IPR004506">
    <property type="entry name" value="MnmA-like"/>
</dbReference>
<evidence type="ECO:0000256" key="7">
    <source>
        <dbReference type="ARBA" id="ARBA00022884"/>
    </source>
</evidence>
<evidence type="ECO:0000256" key="2">
    <source>
        <dbReference type="ARBA" id="ARBA00022555"/>
    </source>
</evidence>
<keyword evidence="1 11" id="KW-0963">Cytoplasm</keyword>
<feature type="binding site" evidence="11">
    <location>
        <position position="121"/>
    </location>
    <ligand>
        <name>ATP</name>
        <dbReference type="ChEBI" id="CHEBI:30616"/>
    </ligand>
</feature>
<sequence>MEDILTKKKVLLGMSGGVDSSVAAYLLKKEGYDVVGVNMKLWDRPDEKDVEDAISVCEKLDIPFHVIDLQKEFKGKVIENFIKEYEAGHTPNPCVFCNKNIKFGDLFKKAEELGCDYIATGHYALIEYNEEKGIYELKKASNSNKDQTYVMYNLSQEKLSKILFPIGKYNKDQIREMAKEIGLKVYNKPDSQDICFIPDNNYERFLKEKTNIRVNEGIFVDKDGNKLGDHKGIISYTIGQRKGLGMTFGKPTYVIDINAKDNTIVLGDNEDLFKTELVAKDANFIPFDIETLDGTRKFDAKIRYSSSLSKASVTYLGDNRIRVVFDQAQRAITRGQSVVFYDGDCLVGGGIIEW</sequence>
<evidence type="ECO:0000256" key="4">
    <source>
        <dbReference type="ARBA" id="ARBA00022694"/>
    </source>
</evidence>
<protein>
    <recommendedName>
        <fullName evidence="11">tRNA-specific 2-thiouridylase MnmA</fullName>
        <ecNumber evidence="11">2.8.1.13</ecNumber>
    </recommendedName>
</protein>
<dbReference type="GO" id="GO:0002143">
    <property type="term" value="P:tRNA wobble position uridine thiolation"/>
    <property type="evidence" value="ECO:0007669"/>
    <property type="project" value="TreeGrafter"/>
</dbReference>
<evidence type="ECO:0000256" key="5">
    <source>
        <dbReference type="ARBA" id="ARBA00022741"/>
    </source>
</evidence>
<feature type="site" description="Interaction with tRNA" evidence="11">
    <location>
        <position position="336"/>
    </location>
</feature>
<evidence type="ECO:0000256" key="9">
    <source>
        <dbReference type="ARBA" id="ARBA00051542"/>
    </source>
</evidence>
<dbReference type="GO" id="GO:0005524">
    <property type="term" value="F:ATP binding"/>
    <property type="evidence" value="ECO:0007669"/>
    <property type="project" value="UniProtKB-KW"/>
</dbReference>
<comment type="caution">
    <text evidence="11">Lacks conserved residue(s) required for the propagation of feature annotation.</text>
</comment>
<comment type="catalytic activity">
    <reaction evidence="9 11">
        <text>S-sulfanyl-L-cysteinyl-[protein] + uridine(34) in tRNA + AH2 + ATP = 2-thiouridine(34) in tRNA + L-cysteinyl-[protein] + A + AMP + diphosphate + H(+)</text>
        <dbReference type="Rhea" id="RHEA:47032"/>
        <dbReference type="Rhea" id="RHEA-COMP:10131"/>
        <dbReference type="Rhea" id="RHEA-COMP:11726"/>
        <dbReference type="Rhea" id="RHEA-COMP:11727"/>
        <dbReference type="Rhea" id="RHEA-COMP:11728"/>
        <dbReference type="ChEBI" id="CHEBI:13193"/>
        <dbReference type="ChEBI" id="CHEBI:15378"/>
        <dbReference type="ChEBI" id="CHEBI:17499"/>
        <dbReference type="ChEBI" id="CHEBI:29950"/>
        <dbReference type="ChEBI" id="CHEBI:30616"/>
        <dbReference type="ChEBI" id="CHEBI:33019"/>
        <dbReference type="ChEBI" id="CHEBI:61963"/>
        <dbReference type="ChEBI" id="CHEBI:65315"/>
        <dbReference type="ChEBI" id="CHEBI:87170"/>
        <dbReference type="ChEBI" id="CHEBI:456215"/>
        <dbReference type="EC" id="2.8.1.13"/>
    </reaction>
</comment>
<keyword evidence="7 11" id="KW-0694">RNA-binding</keyword>
<comment type="similarity">
    <text evidence="11">Belongs to the MnmA/TRMU family.</text>
</comment>
<evidence type="ECO:0000256" key="1">
    <source>
        <dbReference type="ARBA" id="ARBA00022490"/>
    </source>
</evidence>
<dbReference type="Gene3D" id="3.40.50.620">
    <property type="entry name" value="HUPs"/>
    <property type="match status" value="1"/>
</dbReference>
<dbReference type="PANTHER" id="PTHR11933:SF5">
    <property type="entry name" value="MITOCHONDRIAL TRNA-SPECIFIC 2-THIOURIDYLASE 1"/>
    <property type="match status" value="1"/>
</dbReference>
<evidence type="ECO:0000256" key="6">
    <source>
        <dbReference type="ARBA" id="ARBA00022840"/>
    </source>
</evidence>
<dbReference type="InterPro" id="IPR014729">
    <property type="entry name" value="Rossmann-like_a/b/a_fold"/>
</dbReference>
<dbReference type="GO" id="GO:0000049">
    <property type="term" value="F:tRNA binding"/>
    <property type="evidence" value="ECO:0007669"/>
    <property type="project" value="UniProtKB-KW"/>
</dbReference>
<dbReference type="Gene3D" id="2.40.30.10">
    <property type="entry name" value="Translation factors"/>
    <property type="match status" value="1"/>
</dbReference>
<feature type="region of interest" description="Interaction with tRNA" evidence="11">
    <location>
        <begin position="303"/>
        <end position="304"/>
    </location>
</feature>
<keyword evidence="5 11" id="KW-0547">Nucleotide-binding</keyword>
<evidence type="ECO:0000256" key="3">
    <source>
        <dbReference type="ARBA" id="ARBA00022679"/>
    </source>
</evidence>
<feature type="active site" description="Cysteine persulfide intermediate" evidence="11">
    <location>
        <position position="195"/>
    </location>
</feature>
<feature type="region of interest" description="Interaction with tRNA" evidence="11">
    <location>
        <begin position="145"/>
        <end position="147"/>
    </location>
</feature>
<dbReference type="FunFam" id="2.40.30.10:FF:000023">
    <property type="entry name" value="tRNA-specific 2-thiouridylase MnmA"/>
    <property type="match status" value="1"/>
</dbReference>
<dbReference type="InterPro" id="IPR046884">
    <property type="entry name" value="MnmA-like_central"/>
</dbReference>
<comment type="function">
    <text evidence="10 11">Catalyzes the 2-thiolation of uridine at the wobble position (U34) of tRNA, leading to the formation of s(2)U34.</text>
</comment>
<dbReference type="STRING" id="1261.HMPREF3195_00219"/>
<dbReference type="PATRIC" id="fig|1261.3.peg.211"/>
<dbReference type="AlphaFoldDB" id="A0A135YYH8"/>
<dbReference type="Pfam" id="PF20259">
    <property type="entry name" value="tRNA_Me_trans_M"/>
    <property type="match status" value="1"/>
</dbReference>
<evidence type="ECO:0000259" key="13">
    <source>
        <dbReference type="Pfam" id="PF20259"/>
    </source>
</evidence>
<dbReference type="GO" id="GO:0032259">
    <property type="term" value="P:methylation"/>
    <property type="evidence" value="ECO:0007669"/>
    <property type="project" value="UniProtKB-KW"/>
</dbReference>
<dbReference type="GO" id="GO:0005737">
    <property type="term" value="C:cytoplasm"/>
    <property type="evidence" value="ECO:0007669"/>
    <property type="project" value="UniProtKB-SubCell"/>
</dbReference>
<proteinExistence type="inferred from homology"/>
<feature type="domain" description="tRNA-specific 2-thiouridylase MnmA-like central" evidence="13">
    <location>
        <begin position="205"/>
        <end position="268"/>
    </location>
</feature>
<feature type="binding site" evidence="11">
    <location>
        <begin position="13"/>
        <end position="20"/>
    </location>
    <ligand>
        <name>ATP</name>
        <dbReference type="ChEBI" id="CHEBI:30616"/>
    </ligand>
</feature>
<dbReference type="FunFam" id="3.40.50.620:FF:000115">
    <property type="entry name" value="tRNA-specific 2-thiouridylase MnmA"/>
    <property type="match status" value="1"/>
</dbReference>
<keyword evidence="6 11" id="KW-0067">ATP-binding</keyword>
<dbReference type="EC" id="2.8.1.13" evidence="11"/>
<keyword evidence="8" id="KW-1015">Disulfide bond</keyword>
<dbReference type="Pfam" id="PF03054">
    <property type="entry name" value="tRNA_Me_trans"/>
    <property type="match status" value="1"/>
</dbReference>
<keyword evidence="4 11" id="KW-0819">tRNA processing</keyword>
<keyword evidence="14" id="KW-0489">Methyltransferase</keyword>
<dbReference type="CDD" id="cd01998">
    <property type="entry name" value="MnmA_TRMU-like"/>
    <property type="match status" value="1"/>
</dbReference>
<dbReference type="GeneID" id="79843122"/>
<evidence type="ECO:0000259" key="12">
    <source>
        <dbReference type="Pfam" id="PF20258"/>
    </source>
</evidence>
<dbReference type="PANTHER" id="PTHR11933">
    <property type="entry name" value="TRNA 5-METHYLAMINOMETHYL-2-THIOURIDYLATE -METHYLTRANSFERASE"/>
    <property type="match status" value="1"/>
</dbReference>
<evidence type="ECO:0000256" key="10">
    <source>
        <dbReference type="ARBA" id="ARBA00056575"/>
    </source>
</evidence>
<comment type="subcellular location">
    <subcellularLocation>
        <location evidence="11">Cytoplasm</location>
    </subcellularLocation>
</comment>